<reference evidence="3 4" key="1">
    <citation type="submission" date="2015-01" db="EMBL/GenBank/DDBJ databases">
        <title>Desulfovibrio sp. JC271 draft genome sequence.</title>
        <authorList>
            <person name="Shivani Y."/>
            <person name="Subhash Y."/>
            <person name="Sasikala C."/>
            <person name="Ramana C.V."/>
        </authorList>
    </citation>
    <scope>NUCLEOTIDE SEQUENCE [LARGE SCALE GENOMIC DNA]</scope>
    <source>
        <strain evidence="3 4">JC271</strain>
    </source>
</reference>
<evidence type="ECO:0000256" key="1">
    <source>
        <dbReference type="SAM" id="Phobius"/>
    </source>
</evidence>
<name>A0A1B7XB87_9BACT</name>
<feature type="transmembrane region" description="Helical" evidence="1">
    <location>
        <begin position="79"/>
        <end position="103"/>
    </location>
</feature>
<evidence type="ECO:0000313" key="4">
    <source>
        <dbReference type="Proteomes" id="UP000091979"/>
    </source>
</evidence>
<feature type="transmembrane region" description="Helical" evidence="1">
    <location>
        <begin position="37"/>
        <end position="58"/>
    </location>
</feature>
<keyword evidence="1" id="KW-0812">Transmembrane</keyword>
<evidence type="ECO:0000259" key="2">
    <source>
        <dbReference type="Pfam" id="PF05232"/>
    </source>
</evidence>
<sequence>MRTTKDRLRHTVLFELLLLTICVPLMTYALGKPAKDVGLMSIFLSMTGATWNFCYNIIFDHVLIRLGVPLYPRNKPLRIIHSVLFELTLLTVTIPAVMFMLNYTFIEAFMVDISFVVLVPVYAFAFNLLYDRVFPPPVKEIS</sequence>
<feature type="domain" description="Chlorhexidine efflux transporter" evidence="2">
    <location>
        <begin position="2"/>
        <end position="63"/>
    </location>
</feature>
<evidence type="ECO:0000313" key="3">
    <source>
        <dbReference type="EMBL" id="OBQ46639.1"/>
    </source>
</evidence>
<proteinExistence type="predicted"/>
<accession>A0A1B7XB87</accession>
<comment type="caution">
    <text evidence="3">The sequence shown here is derived from an EMBL/GenBank/DDBJ whole genome shotgun (WGS) entry which is preliminary data.</text>
</comment>
<dbReference type="Proteomes" id="UP000091979">
    <property type="component" value="Unassembled WGS sequence"/>
</dbReference>
<gene>
    <name evidence="3" type="ORF">SP90_11580</name>
</gene>
<keyword evidence="4" id="KW-1185">Reference proteome</keyword>
<dbReference type="InterPro" id="IPR058208">
    <property type="entry name" value="PACE"/>
</dbReference>
<dbReference type="Pfam" id="PF05232">
    <property type="entry name" value="BTP"/>
    <property type="match status" value="2"/>
</dbReference>
<dbReference type="AlphaFoldDB" id="A0A1B7XB87"/>
<dbReference type="InterPro" id="IPR007896">
    <property type="entry name" value="BTP_bacteria"/>
</dbReference>
<organism evidence="3 4">
    <name type="scientific">Halodesulfovibrio spirochaetisodalis</name>
    <dbReference type="NCBI Taxonomy" id="1560234"/>
    <lineage>
        <taxon>Bacteria</taxon>
        <taxon>Pseudomonadati</taxon>
        <taxon>Thermodesulfobacteriota</taxon>
        <taxon>Desulfovibrionia</taxon>
        <taxon>Desulfovibrionales</taxon>
        <taxon>Desulfovibrionaceae</taxon>
        <taxon>Halodesulfovibrio</taxon>
    </lineage>
</organism>
<protein>
    <recommendedName>
        <fullName evidence="2">Chlorhexidine efflux transporter domain-containing protein</fullName>
    </recommendedName>
</protein>
<feature type="transmembrane region" description="Helical" evidence="1">
    <location>
        <begin position="12"/>
        <end position="31"/>
    </location>
</feature>
<keyword evidence="1" id="KW-0472">Membrane</keyword>
<dbReference type="PATRIC" id="fig|1560234.3.peg.1403"/>
<dbReference type="NCBIfam" id="NF033664">
    <property type="entry name" value="PACE_transport"/>
    <property type="match status" value="1"/>
</dbReference>
<dbReference type="STRING" id="1560234.SP90_11580"/>
<feature type="domain" description="Chlorhexidine efflux transporter" evidence="2">
    <location>
        <begin position="76"/>
        <end position="135"/>
    </location>
</feature>
<dbReference type="EMBL" id="JXMS01000020">
    <property type="protein sequence ID" value="OBQ46639.1"/>
    <property type="molecule type" value="Genomic_DNA"/>
</dbReference>
<keyword evidence="1" id="KW-1133">Transmembrane helix</keyword>
<feature type="transmembrane region" description="Helical" evidence="1">
    <location>
        <begin position="109"/>
        <end position="130"/>
    </location>
</feature>